<organism evidence="2 3">
    <name type="scientific">Aspergillus terreus (strain NIH 2624 / FGSC A1156)</name>
    <dbReference type="NCBI Taxonomy" id="341663"/>
    <lineage>
        <taxon>Eukaryota</taxon>
        <taxon>Fungi</taxon>
        <taxon>Dikarya</taxon>
        <taxon>Ascomycota</taxon>
        <taxon>Pezizomycotina</taxon>
        <taxon>Eurotiomycetes</taxon>
        <taxon>Eurotiomycetidae</taxon>
        <taxon>Eurotiales</taxon>
        <taxon>Aspergillaceae</taxon>
        <taxon>Aspergillus</taxon>
        <taxon>Aspergillus subgen. Circumdati</taxon>
    </lineage>
</organism>
<protein>
    <submittedName>
        <fullName evidence="2">Uncharacterized protein</fullName>
    </submittedName>
</protein>
<reference evidence="3" key="1">
    <citation type="submission" date="2005-09" db="EMBL/GenBank/DDBJ databases">
        <title>Annotation of the Aspergillus terreus NIH2624 genome.</title>
        <authorList>
            <person name="Birren B.W."/>
            <person name="Lander E.S."/>
            <person name="Galagan J.E."/>
            <person name="Nusbaum C."/>
            <person name="Devon K."/>
            <person name="Henn M."/>
            <person name="Ma L.-J."/>
            <person name="Jaffe D.B."/>
            <person name="Butler J."/>
            <person name="Alvarez P."/>
            <person name="Gnerre S."/>
            <person name="Grabherr M."/>
            <person name="Kleber M."/>
            <person name="Mauceli E.W."/>
            <person name="Brockman W."/>
            <person name="Rounsley S."/>
            <person name="Young S.K."/>
            <person name="LaButti K."/>
            <person name="Pushparaj V."/>
            <person name="DeCaprio D."/>
            <person name="Crawford M."/>
            <person name="Koehrsen M."/>
            <person name="Engels R."/>
            <person name="Montgomery P."/>
            <person name="Pearson M."/>
            <person name="Howarth C."/>
            <person name="Larson L."/>
            <person name="Luoma S."/>
            <person name="White J."/>
            <person name="Alvarado L."/>
            <person name="Kodira C.D."/>
            <person name="Zeng Q."/>
            <person name="Oleary S."/>
            <person name="Yandava C."/>
            <person name="Denning D.W."/>
            <person name="Nierman W.C."/>
            <person name="Milne T."/>
            <person name="Madden K."/>
        </authorList>
    </citation>
    <scope>NUCLEOTIDE SEQUENCE [LARGE SCALE GENOMIC DNA]</scope>
    <source>
        <strain evidence="3">NIH 2624 / FGSC A1156</strain>
    </source>
</reference>
<gene>
    <name evidence="2" type="ORF">ATEG_06401</name>
</gene>
<dbReference type="VEuPathDB" id="FungiDB:ATEG_06401"/>
<dbReference type="OrthoDB" id="4505337at2759"/>
<dbReference type="EMBL" id="CH476602">
    <property type="protein sequence ID" value="EAU32945.1"/>
    <property type="molecule type" value="Genomic_DNA"/>
</dbReference>
<dbReference type="OMA" id="CECSAIC"/>
<dbReference type="Proteomes" id="UP000007963">
    <property type="component" value="Unassembled WGS sequence"/>
</dbReference>
<proteinExistence type="predicted"/>
<feature type="region of interest" description="Disordered" evidence="1">
    <location>
        <begin position="181"/>
        <end position="234"/>
    </location>
</feature>
<evidence type="ECO:0000313" key="3">
    <source>
        <dbReference type="Proteomes" id="UP000007963"/>
    </source>
</evidence>
<feature type="compositionally biased region" description="Low complexity" evidence="1">
    <location>
        <begin position="181"/>
        <end position="202"/>
    </location>
</feature>
<name>Q0CIT3_ASPTN</name>
<accession>Q0CIT3</accession>
<dbReference type="HOGENOM" id="CLU_769413_0_0_1"/>
<dbReference type="AlphaFoldDB" id="Q0CIT3"/>
<evidence type="ECO:0000313" key="2">
    <source>
        <dbReference type="EMBL" id="EAU32945.1"/>
    </source>
</evidence>
<evidence type="ECO:0000256" key="1">
    <source>
        <dbReference type="SAM" id="MobiDB-lite"/>
    </source>
</evidence>
<dbReference type="RefSeq" id="XP_001215579.1">
    <property type="nucleotide sequence ID" value="XM_001215579.1"/>
</dbReference>
<dbReference type="GeneID" id="4321951"/>
<sequence>MELFRLVTTDDSGLDIRDRLEEALSGLLELKQLELLTEVLTGSAVVDDRFAELVYTSWEYICRLNLWSYRFDSLQQYRQLISYREVIRPIIERFKKSDRAKFSSMETIQHQWGLPVAEVLPQHMAPKSWSKHLLFLLAILSKHKTRQEAIELLEESITQRPRRSRQTRTLMPSDVRRALESLSIPTRSSTRSSTGSSASLSSNEKNTRVADGSPSDHRSDILISTSSTDPLEPLIGDVQEPYNYTFNSTLLPKQADDGYDCECSAICLPLKVLLDGLEGQTFHNTDGVILQLFQWAKSVSWTSVCLVHLQRLAELKFGNITTLWSREETIKQLEGLLLDSLLLEANISLLPCLSEQVPVL</sequence>